<dbReference type="AlphaFoldDB" id="A0A6S6WLE1"/>
<name>A0A6S6WLE1_9GAMM</name>
<keyword evidence="1" id="KW-0732">Signal</keyword>
<proteinExistence type="predicted"/>
<keyword evidence="3" id="KW-1185">Reference proteome</keyword>
<dbReference type="EMBL" id="CADCXY010000002">
    <property type="protein sequence ID" value="CAB0150768.1"/>
    <property type="molecule type" value="Genomic_DNA"/>
</dbReference>
<evidence type="ECO:0000313" key="3">
    <source>
        <dbReference type="Proteomes" id="UP000481517"/>
    </source>
</evidence>
<reference evidence="2 3" key="1">
    <citation type="submission" date="2020-02" db="EMBL/GenBank/DDBJ databases">
        <authorList>
            <person name="Rodrigo-Torres L."/>
            <person name="Arahal R. D."/>
            <person name="Lucena T."/>
        </authorList>
    </citation>
    <scope>NUCLEOTIDE SEQUENCE [LARGE SCALE GENOMIC DNA]</scope>
    <source>
        <strain evidence="2 3">CECT 9734</strain>
    </source>
</reference>
<dbReference type="Proteomes" id="UP000481517">
    <property type="component" value="Unassembled WGS sequence"/>
</dbReference>
<dbReference type="Gene3D" id="3.20.80.10">
    <property type="entry name" value="Regulatory factor, effector binding domain"/>
    <property type="match status" value="1"/>
</dbReference>
<evidence type="ECO:0008006" key="4">
    <source>
        <dbReference type="Google" id="ProtNLM"/>
    </source>
</evidence>
<feature type="chain" id="PRO_5028899709" description="Heme-binding protein" evidence="1">
    <location>
        <begin position="22"/>
        <end position="208"/>
    </location>
</feature>
<organism evidence="2 3">
    <name type="scientific">Pseudidiomarina piscicola</name>
    <dbReference type="NCBI Taxonomy" id="2614830"/>
    <lineage>
        <taxon>Bacteria</taxon>
        <taxon>Pseudomonadati</taxon>
        <taxon>Pseudomonadota</taxon>
        <taxon>Gammaproteobacteria</taxon>
        <taxon>Alteromonadales</taxon>
        <taxon>Idiomarinaceae</taxon>
        <taxon>Pseudidiomarina</taxon>
    </lineage>
</organism>
<accession>A0A6S6WLE1</accession>
<dbReference type="PANTHER" id="PTHR11220">
    <property type="entry name" value="HEME-BINDING PROTEIN-RELATED"/>
    <property type="match status" value="1"/>
</dbReference>
<dbReference type="RefSeq" id="WP_246194777.1">
    <property type="nucleotide sequence ID" value="NZ_CADCXY010000002.1"/>
</dbReference>
<protein>
    <recommendedName>
        <fullName evidence="4">Heme-binding protein</fullName>
    </recommendedName>
</protein>
<sequence length="208" mass="23398">MAQLMRFFLIVAFFIAGTSMATETPNYTVLKADGDFELRQYEPMIIAKVTVSGSLDQASGRGFRVLADYIFGNNRVNGATNATISMTAPVTMVAQSERIEMASPVTLTERNGRWTMQFVMPSDYTMATLPRPNNPAIEIEQRAEQYYAVARFSGFTGEQKVAEQAEALLKWLADRELTPLSAPEIARYDPPWTLPFFRRNEVMVAYQP</sequence>
<feature type="signal peptide" evidence="1">
    <location>
        <begin position="1"/>
        <end position="21"/>
    </location>
</feature>
<dbReference type="Pfam" id="PF04832">
    <property type="entry name" value="SOUL"/>
    <property type="match status" value="1"/>
</dbReference>
<dbReference type="InterPro" id="IPR006917">
    <property type="entry name" value="SOUL_heme-bd"/>
</dbReference>
<dbReference type="InterPro" id="IPR011256">
    <property type="entry name" value="Reg_factor_effector_dom_sf"/>
</dbReference>
<evidence type="ECO:0000313" key="2">
    <source>
        <dbReference type="EMBL" id="CAB0150768.1"/>
    </source>
</evidence>
<evidence type="ECO:0000256" key="1">
    <source>
        <dbReference type="SAM" id="SignalP"/>
    </source>
</evidence>
<dbReference type="SUPFAM" id="SSF55136">
    <property type="entry name" value="Probable bacterial effector-binding domain"/>
    <property type="match status" value="1"/>
</dbReference>
<dbReference type="PANTHER" id="PTHR11220:SF58">
    <property type="entry name" value="SOUL HEME-BINDING FAMILY PROTEIN"/>
    <property type="match status" value="1"/>
</dbReference>
<gene>
    <name evidence="2" type="ORF">PSI9734_01208</name>
</gene>